<name>A0A9Q0N1T3_9DIPT</name>
<dbReference type="InterPro" id="IPR001314">
    <property type="entry name" value="Peptidase_S1A"/>
</dbReference>
<comment type="caution">
    <text evidence="5">The sequence shown here is derived from an EMBL/GenBank/DDBJ whole genome shotgun (WGS) entry which is preliminary data.</text>
</comment>
<organism evidence="5 6">
    <name type="scientific">Pseudolycoriella hygida</name>
    <dbReference type="NCBI Taxonomy" id="35572"/>
    <lineage>
        <taxon>Eukaryota</taxon>
        <taxon>Metazoa</taxon>
        <taxon>Ecdysozoa</taxon>
        <taxon>Arthropoda</taxon>
        <taxon>Hexapoda</taxon>
        <taxon>Insecta</taxon>
        <taxon>Pterygota</taxon>
        <taxon>Neoptera</taxon>
        <taxon>Endopterygota</taxon>
        <taxon>Diptera</taxon>
        <taxon>Nematocera</taxon>
        <taxon>Sciaroidea</taxon>
        <taxon>Sciaridae</taxon>
        <taxon>Pseudolycoriella</taxon>
    </lineage>
</organism>
<evidence type="ECO:0000313" key="5">
    <source>
        <dbReference type="EMBL" id="KAJ6642022.1"/>
    </source>
</evidence>
<dbReference type="Gene3D" id="2.40.10.10">
    <property type="entry name" value="Trypsin-like serine proteases"/>
    <property type="match status" value="1"/>
</dbReference>
<dbReference type="InterPro" id="IPR018114">
    <property type="entry name" value="TRYPSIN_HIS"/>
</dbReference>
<comment type="similarity">
    <text evidence="3">Belongs to the peptidase S1 family. CLIP subfamily.</text>
</comment>
<dbReference type="GO" id="GO:0006508">
    <property type="term" value="P:proteolysis"/>
    <property type="evidence" value="ECO:0007669"/>
    <property type="project" value="UniProtKB-KW"/>
</dbReference>
<dbReference type="FunFam" id="2.40.10.10:FF:000068">
    <property type="entry name" value="transmembrane protease serine 2"/>
    <property type="match status" value="1"/>
</dbReference>
<dbReference type="Pfam" id="PF00089">
    <property type="entry name" value="Trypsin"/>
    <property type="match status" value="1"/>
</dbReference>
<reference evidence="5" key="1">
    <citation type="submission" date="2022-07" db="EMBL/GenBank/DDBJ databases">
        <authorList>
            <person name="Trinca V."/>
            <person name="Uliana J.V.C."/>
            <person name="Torres T.T."/>
            <person name="Ward R.J."/>
            <person name="Monesi N."/>
        </authorList>
    </citation>
    <scope>NUCLEOTIDE SEQUENCE</scope>
    <source>
        <strain evidence="5">HSMRA1968</strain>
        <tissue evidence="5">Whole embryos</tissue>
    </source>
</reference>
<gene>
    <name evidence="5" type="primary">SP4_4</name>
    <name evidence="5" type="ORF">Bhyg_06968</name>
</gene>
<dbReference type="GO" id="GO:0004252">
    <property type="term" value="F:serine-type endopeptidase activity"/>
    <property type="evidence" value="ECO:0007669"/>
    <property type="project" value="InterPro"/>
</dbReference>
<evidence type="ECO:0000259" key="4">
    <source>
        <dbReference type="PROSITE" id="PS50240"/>
    </source>
</evidence>
<dbReference type="OrthoDB" id="6380398at2759"/>
<proteinExistence type="inferred from homology"/>
<dbReference type="EMBL" id="WJQU01000002">
    <property type="protein sequence ID" value="KAJ6642022.1"/>
    <property type="molecule type" value="Genomic_DNA"/>
</dbReference>
<feature type="domain" description="Peptidase S1" evidence="4">
    <location>
        <begin position="1"/>
        <end position="211"/>
    </location>
</feature>
<dbReference type="AlphaFoldDB" id="A0A9Q0N1T3"/>
<sequence length="221" mass="23288">MIISKTLVSSKYAVTAAHCLRVTPASNTALVVGEHNIKTGSDTNYTAVYLVKRFVEHPSYSNITSLNDIGLVETTNTILYSRAVAPVCLPFYYTSADFAGTVVTATGWGSTSFGGPSSDVLLKVNLDVLSNSNTKCTTSYPSIAASQMCTYTADKDTCQFDSGGPLFYRGPTDAKLFLVALVSAGDGCGSTSPALNSRATSFVSWIESVIGTGVLCRRALA</sequence>
<keyword evidence="2" id="KW-0325">Glycoprotein</keyword>
<dbReference type="PRINTS" id="PR00722">
    <property type="entry name" value="CHYMOTRYPSIN"/>
</dbReference>
<protein>
    <submittedName>
        <fullName evidence="5">Venom serine protease</fullName>
    </submittedName>
</protein>
<dbReference type="InterPro" id="IPR001254">
    <property type="entry name" value="Trypsin_dom"/>
</dbReference>
<keyword evidence="6" id="KW-1185">Reference proteome</keyword>
<dbReference type="InterPro" id="IPR043504">
    <property type="entry name" value="Peptidase_S1_PA_chymotrypsin"/>
</dbReference>
<keyword evidence="5" id="KW-0378">Hydrolase</keyword>
<dbReference type="SUPFAM" id="SSF50494">
    <property type="entry name" value="Trypsin-like serine proteases"/>
    <property type="match status" value="1"/>
</dbReference>
<evidence type="ECO:0000256" key="3">
    <source>
        <dbReference type="ARBA" id="ARBA00024195"/>
    </source>
</evidence>
<dbReference type="SMART" id="SM00020">
    <property type="entry name" value="Tryp_SPc"/>
    <property type="match status" value="1"/>
</dbReference>
<keyword evidence="5" id="KW-0645">Protease</keyword>
<evidence type="ECO:0000313" key="6">
    <source>
        <dbReference type="Proteomes" id="UP001151699"/>
    </source>
</evidence>
<dbReference type="Proteomes" id="UP001151699">
    <property type="component" value="Chromosome B"/>
</dbReference>
<evidence type="ECO:0000256" key="2">
    <source>
        <dbReference type="ARBA" id="ARBA00023180"/>
    </source>
</evidence>
<dbReference type="InterPro" id="IPR009003">
    <property type="entry name" value="Peptidase_S1_PA"/>
</dbReference>
<dbReference type="PROSITE" id="PS00134">
    <property type="entry name" value="TRYPSIN_HIS"/>
    <property type="match status" value="1"/>
</dbReference>
<accession>A0A9Q0N1T3</accession>
<dbReference type="InterPro" id="IPR051487">
    <property type="entry name" value="Ser/Thr_Proteases_Immune/Dev"/>
</dbReference>
<dbReference type="PROSITE" id="PS50240">
    <property type="entry name" value="TRYPSIN_DOM"/>
    <property type="match status" value="1"/>
</dbReference>
<keyword evidence="1" id="KW-1015">Disulfide bond</keyword>
<dbReference type="CDD" id="cd00190">
    <property type="entry name" value="Tryp_SPc"/>
    <property type="match status" value="1"/>
</dbReference>
<dbReference type="PANTHER" id="PTHR24256">
    <property type="entry name" value="TRYPTASE-RELATED"/>
    <property type="match status" value="1"/>
</dbReference>
<evidence type="ECO:0000256" key="1">
    <source>
        <dbReference type="ARBA" id="ARBA00023157"/>
    </source>
</evidence>